<accession>A0A380G292</accession>
<evidence type="ECO:0000313" key="3">
    <source>
        <dbReference type="Proteomes" id="UP000254047"/>
    </source>
</evidence>
<sequence>MPSKNFTGIRADGLKELQKELERRFSRKRLNEIIDKALIKAGKIIFEAIKGNIRTFRDTGAEYAEAKLSEPYWDKGIRSIRVYWEGPHHRYSVVHLNEKGFHARNGKFIKPKGYGAIDKAIRSAEKVFYKTVQSEMEKLL</sequence>
<dbReference type="RefSeq" id="WP_103297489.1">
    <property type="nucleotide sequence ID" value="NZ_PPQT01000025.1"/>
</dbReference>
<gene>
    <name evidence="2" type="ORF">BJR09_12185</name>
    <name evidence="1" type="ORF">NCTC13830_02015</name>
</gene>
<protein>
    <submittedName>
        <fullName evidence="1">Bacteriophage protein</fullName>
    </submittedName>
</protein>
<dbReference type="AlphaFoldDB" id="A0A380G292"/>
<reference evidence="1 3" key="1">
    <citation type="submission" date="2018-06" db="EMBL/GenBank/DDBJ databases">
        <authorList>
            <consortium name="Pathogen Informatics"/>
            <person name="Doyle S."/>
        </authorList>
    </citation>
    <scope>NUCLEOTIDE SEQUENCE [LARGE SCALE GENOMIC DNA]</scope>
    <source>
        <strain evidence="1 3">NCTC13830</strain>
    </source>
</reference>
<dbReference type="Proteomes" id="UP000297598">
    <property type="component" value="Unassembled WGS sequence"/>
</dbReference>
<dbReference type="OrthoDB" id="2242464at2"/>
<dbReference type="EMBL" id="UHDO01000001">
    <property type="protein sequence ID" value="SUM44607.1"/>
    <property type="molecule type" value="Genomic_DNA"/>
</dbReference>
<dbReference type="EMBL" id="SRLS01000027">
    <property type="protein sequence ID" value="TGE15124.1"/>
    <property type="molecule type" value="Genomic_DNA"/>
</dbReference>
<dbReference type="Proteomes" id="UP000254047">
    <property type="component" value="Unassembled WGS sequence"/>
</dbReference>
<proteinExistence type="predicted"/>
<evidence type="ECO:0000313" key="1">
    <source>
        <dbReference type="EMBL" id="SUM44607.1"/>
    </source>
</evidence>
<evidence type="ECO:0000313" key="2">
    <source>
        <dbReference type="EMBL" id="TGE15124.1"/>
    </source>
</evidence>
<reference evidence="2 4" key="2">
    <citation type="submission" date="2019-04" db="EMBL/GenBank/DDBJ databases">
        <title>Genomic characterization of Staphylococcus petrasii strains.</title>
        <authorList>
            <person name="Vrbovska V."/>
            <person name="Kovarovic V."/>
            <person name="Maslanova I."/>
            <person name="Indrakova A."/>
            <person name="Petras P."/>
            <person name="Sedo O."/>
            <person name="Svec P."/>
            <person name="Fisarova L."/>
            <person name="Sedlacek I."/>
            <person name="Doskar J."/>
            <person name="Pantucek R."/>
        </authorList>
    </citation>
    <scope>NUCLEOTIDE SEQUENCE [LARGE SCALE GENOMIC DNA]</scope>
    <source>
        <strain evidence="2 4">P5404</strain>
    </source>
</reference>
<name>A0A380G292_9STAP</name>
<keyword evidence="4" id="KW-1185">Reference proteome</keyword>
<evidence type="ECO:0000313" key="4">
    <source>
        <dbReference type="Proteomes" id="UP000297598"/>
    </source>
</evidence>
<organism evidence="1 3">
    <name type="scientific">Staphylococcus petrasii</name>
    <dbReference type="NCBI Taxonomy" id="1276936"/>
    <lineage>
        <taxon>Bacteria</taxon>
        <taxon>Bacillati</taxon>
        <taxon>Bacillota</taxon>
        <taxon>Bacilli</taxon>
        <taxon>Bacillales</taxon>
        <taxon>Staphylococcaceae</taxon>
        <taxon>Staphylococcus</taxon>
    </lineage>
</organism>